<dbReference type="CDD" id="cd06503">
    <property type="entry name" value="ATP-synt_Fo_b"/>
    <property type="match status" value="1"/>
</dbReference>
<protein>
    <recommendedName>
        <fullName evidence="13">ATP synthase subunit b</fullName>
    </recommendedName>
    <alternativeName>
        <fullName evidence="13">ATP synthase F(0) sector subunit b</fullName>
    </alternativeName>
    <alternativeName>
        <fullName evidence="13">ATPase subunit I</fullName>
    </alternativeName>
    <alternativeName>
        <fullName evidence="13">F-type ATPase subunit b</fullName>
        <shortName evidence="13">F-ATPase subunit b</shortName>
    </alternativeName>
</protein>
<dbReference type="InterPro" id="IPR002146">
    <property type="entry name" value="ATP_synth_b/b'su_bac/chlpt"/>
</dbReference>
<dbReference type="GO" id="GO:0045259">
    <property type="term" value="C:proton-transporting ATP synthase complex"/>
    <property type="evidence" value="ECO:0007669"/>
    <property type="project" value="UniProtKB-KW"/>
</dbReference>
<comment type="subcellular location">
    <subcellularLocation>
        <location evidence="13">Cell membrane</location>
        <topology evidence="13">Single-pass membrane protein</topology>
    </subcellularLocation>
    <subcellularLocation>
        <location evidence="12">Endomembrane system</location>
        <topology evidence="12">Single-pass membrane protein</topology>
    </subcellularLocation>
</comment>
<comment type="caution">
    <text evidence="16">The sequence shown here is derived from an EMBL/GenBank/DDBJ whole genome shotgun (WGS) entry which is preliminary data.</text>
</comment>
<keyword evidence="15" id="KW-0175">Coiled coil</keyword>
<evidence type="ECO:0000256" key="4">
    <source>
        <dbReference type="ARBA" id="ARBA00022547"/>
    </source>
</evidence>
<dbReference type="GO" id="GO:0005886">
    <property type="term" value="C:plasma membrane"/>
    <property type="evidence" value="ECO:0007669"/>
    <property type="project" value="UniProtKB-SubCell"/>
</dbReference>
<name>A0ABD4SLW0_UREUR</name>
<keyword evidence="3 13" id="KW-1003">Cell membrane</keyword>
<gene>
    <name evidence="13 16" type="primary">atpF</name>
    <name evidence="16" type="ORF">LH652_00745</name>
</gene>
<accession>A0ABD4SLW0</accession>
<keyword evidence="4 13" id="KW-0138">CF(0)</keyword>
<dbReference type="PROSITE" id="PS51257">
    <property type="entry name" value="PROKAR_LIPOPROTEIN"/>
    <property type="match status" value="1"/>
</dbReference>
<evidence type="ECO:0000313" key="16">
    <source>
        <dbReference type="EMBL" id="MCF1348825.1"/>
    </source>
</evidence>
<keyword evidence="8 13" id="KW-0406">Ion transport</keyword>
<dbReference type="EMBL" id="JAJBIS010000001">
    <property type="protein sequence ID" value="MCF1348825.1"/>
    <property type="molecule type" value="Genomic_DNA"/>
</dbReference>
<evidence type="ECO:0000256" key="7">
    <source>
        <dbReference type="ARBA" id="ARBA00022989"/>
    </source>
</evidence>
<dbReference type="NCBIfam" id="NF004874">
    <property type="entry name" value="PRK06231.2-1"/>
    <property type="match status" value="1"/>
</dbReference>
<evidence type="ECO:0000256" key="12">
    <source>
        <dbReference type="ARBA" id="ARBA00037847"/>
    </source>
</evidence>
<keyword evidence="9 13" id="KW-0472">Membrane</keyword>
<keyword evidence="6 13" id="KW-0375">Hydrogen ion transport</keyword>
<evidence type="ECO:0000256" key="2">
    <source>
        <dbReference type="ARBA" id="ARBA00022448"/>
    </source>
</evidence>
<evidence type="ECO:0000256" key="8">
    <source>
        <dbReference type="ARBA" id="ARBA00023065"/>
    </source>
</evidence>
<dbReference type="GO" id="GO:0012505">
    <property type="term" value="C:endomembrane system"/>
    <property type="evidence" value="ECO:0007669"/>
    <property type="project" value="UniProtKB-SubCell"/>
</dbReference>
<dbReference type="InterPro" id="IPR050059">
    <property type="entry name" value="ATP_synthase_B_chain"/>
</dbReference>
<dbReference type="HAMAP" id="MF_01398">
    <property type="entry name" value="ATP_synth_b_bprime"/>
    <property type="match status" value="1"/>
</dbReference>
<sequence>MKLNKKHLVATLSVLSLSVMFIPMLASCTGDIPELNPAEIINTLFPNVWVFIAQVIAMCVVFSLVLWLVWKPTNKMLDKRREYIAKEITDAENAKQEALQYLENAKSEHLAAQAETAEIIAKAKSESLTLRELLEKEAREAADKIISSAKISIANERRENLERLQTEAREAAYIAAEALMKKELSREDNDKLVDQFIKELETNEK</sequence>
<evidence type="ECO:0000256" key="5">
    <source>
        <dbReference type="ARBA" id="ARBA00022692"/>
    </source>
</evidence>
<evidence type="ECO:0000313" key="17">
    <source>
        <dbReference type="Proteomes" id="UP001201240"/>
    </source>
</evidence>
<evidence type="ECO:0000256" key="11">
    <source>
        <dbReference type="ARBA" id="ARBA00025198"/>
    </source>
</evidence>
<comment type="function">
    <text evidence="11 13">F(1)F(0) ATP synthase produces ATP from ADP in the presence of a proton or sodium gradient. F-type ATPases consist of two structural domains, F(1) containing the extramembraneous catalytic core and F(0) containing the membrane proton channel, linked together by a central stalk and a peripheral stalk. During catalysis, ATP synthesis in the catalytic domain of F(1) is coupled via a rotary mechanism of the central stalk subunits to proton translocation.</text>
</comment>
<keyword evidence="2 13" id="KW-0813">Transport</keyword>
<proteinExistence type="inferred from homology"/>
<evidence type="ECO:0000256" key="14">
    <source>
        <dbReference type="RuleBase" id="RU003848"/>
    </source>
</evidence>
<evidence type="ECO:0000256" key="1">
    <source>
        <dbReference type="ARBA" id="ARBA00005513"/>
    </source>
</evidence>
<keyword evidence="10 13" id="KW-0066">ATP synthesis</keyword>
<evidence type="ECO:0000256" key="15">
    <source>
        <dbReference type="SAM" id="Coils"/>
    </source>
</evidence>
<feature type="coiled-coil region" evidence="15">
    <location>
        <begin position="88"/>
        <end position="115"/>
    </location>
</feature>
<dbReference type="RefSeq" id="WP_004027286.1">
    <property type="nucleotide sequence ID" value="NZ_CAMXZD010000009.1"/>
</dbReference>
<dbReference type="InterPro" id="IPR005864">
    <property type="entry name" value="ATP_synth_F0_bsu_bac"/>
</dbReference>
<comment type="similarity">
    <text evidence="1 13 14">Belongs to the ATPase B chain family.</text>
</comment>
<dbReference type="AlphaFoldDB" id="A0ABD4SLW0"/>
<evidence type="ECO:0000256" key="13">
    <source>
        <dbReference type="HAMAP-Rule" id="MF_01398"/>
    </source>
</evidence>
<evidence type="ECO:0000256" key="3">
    <source>
        <dbReference type="ARBA" id="ARBA00022475"/>
    </source>
</evidence>
<dbReference type="GO" id="GO:0046933">
    <property type="term" value="F:proton-transporting ATP synthase activity, rotational mechanism"/>
    <property type="evidence" value="ECO:0007669"/>
    <property type="project" value="UniProtKB-UniRule"/>
</dbReference>
<evidence type="ECO:0000256" key="10">
    <source>
        <dbReference type="ARBA" id="ARBA00023310"/>
    </source>
</evidence>
<dbReference type="Proteomes" id="UP001201240">
    <property type="component" value="Unassembled WGS sequence"/>
</dbReference>
<dbReference type="PANTHER" id="PTHR33445:SF1">
    <property type="entry name" value="ATP SYNTHASE SUBUNIT B"/>
    <property type="match status" value="1"/>
</dbReference>
<comment type="subunit">
    <text evidence="13">F-type ATPases have 2 components, F(1) - the catalytic core - and F(0) - the membrane proton channel. F(1) has five subunits: alpha(3), beta(3), gamma(1), delta(1), epsilon(1). F(0) has three main subunits: a(1), b(2) and c(10-14). The alpha and beta chains form an alternating ring which encloses part of the gamma chain. F(1) is attached to F(0) by a central stalk formed by the gamma and epsilon chains, while a peripheral stalk is formed by the delta and b chains.</text>
</comment>
<feature type="transmembrane region" description="Helical" evidence="13">
    <location>
        <begin position="44"/>
        <end position="70"/>
    </location>
</feature>
<evidence type="ECO:0000256" key="6">
    <source>
        <dbReference type="ARBA" id="ARBA00022781"/>
    </source>
</evidence>
<dbReference type="GeneID" id="93849175"/>
<keyword evidence="5 13" id="KW-0812">Transmembrane</keyword>
<comment type="function">
    <text evidence="13">Component of the F(0) channel, it forms part of the peripheral stalk, linking F(1) to F(0).</text>
</comment>
<dbReference type="PANTHER" id="PTHR33445">
    <property type="entry name" value="ATP SYNTHASE SUBUNIT B', CHLOROPLASTIC"/>
    <property type="match status" value="1"/>
</dbReference>
<organism evidence="16 17">
    <name type="scientific">Ureaplasma urealyticum</name>
    <name type="common">Ureaplasma urealyticum biotype 2</name>
    <dbReference type="NCBI Taxonomy" id="2130"/>
    <lineage>
        <taxon>Bacteria</taxon>
        <taxon>Bacillati</taxon>
        <taxon>Mycoplasmatota</taxon>
        <taxon>Mycoplasmoidales</taxon>
        <taxon>Mycoplasmoidaceae</taxon>
        <taxon>Ureaplasma</taxon>
    </lineage>
</organism>
<reference evidence="16 17" key="1">
    <citation type="submission" date="2021-10" db="EMBL/GenBank/DDBJ databases">
        <title>Sequencing the mobilome of antimicrobial resistant bacterial isolates spanning a range of GC content: The potential of a sustainable low cost, low infrastructure approach for surveillance with Oxford Nanopore sequencing.</title>
        <authorList>
            <person name="Sands K."/>
        </authorList>
    </citation>
    <scope>NUCLEOTIDE SEQUENCE [LARGE SCALE GENOMIC DNA]</scope>
    <source>
        <strain evidence="16 17">MIN-202</strain>
    </source>
</reference>
<dbReference type="Pfam" id="PF00430">
    <property type="entry name" value="ATP-synt_B"/>
    <property type="match status" value="1"/>
</dbReference>
<evidence type="ECO:0000256" key="9">
    <source>
        <dbReference type="ARBA" id="ARBA00023136"/>
    </source>
</evidence>
<keyword evidence="7 13" id="KW-1133">Transmembrane helix</keyword>
<dbReference type="NCBIfam" id="TIGR01144">
    <property type="entry name" value="ATP_synt_b"/>
    <property type="match status" value="1"/>
</dbReference>